<dbReference type="PATRIC" id="fig|28037.93.peg.571"/>
<reference evidence="1 2" key="1">
    <citation type="submission" date="2014-05" db="EMBL/GenBank/DDBJ databases">
        <authorList>
            <person name="Daugherty S.C."/>
            <person name="Tallon L.J."/>
            <person name="Sadzewicz L."/>
            <person name="Kilian M."/>
            <person name="Tettelin H."/>
        </authorList>
    </citation>
    <scope>NUCLEOTIDE SEQUENCE [LARGE SCALE GENOMIC DNA]</scope>
    <source>
        <strain evidence="1 2">SK578</strain>
    </source>
</reference>
<evidence type="ECO:0000313" key="1">
    <source>
        <dbReference type="EMBL" id="KEQ45750.1"/>
    </source>
</evidence>
<accession>A0A081QS27</accession>
<protein>
    <submittedName>
        <fullName evidence="1">Uncharacterized protein</fullName>
    </submittedName>
</protein>
<comment type="caution">
    <text evidence="1">The sequence shown here is derived from an EMBL/GenBank/DDBJ whole genome shotgun (WGS) entry which is preliminary data.</text>
</comment>
<organism evidence="1 2">
    <name type="scientific">Streptococcus mitis</name>
    <dbReference type="NCBI Taxonomy" id="28037"/>
    <lineage>
        <taxon>Bacteria</taxon>
        <taxon>Bacillati</taxon>
        <taxon>Bacillota</taxon>
        <taxon>Bacilli</taxon>
        <taxon>Lactobacillales</taxon>
        <taxon>Streptococcaceae</taxon>
        <taxon>Streptococcus</taxon>
        <taxon>Streptococcus mitis group</taxon>
    </lineage>
</organism>
<name>A0A081QS27_STRMT</name>
<dbReference type="Proteomes" id="UP000028089">
    <property type="component" value="Unassembled WGS sequence"/>
</dbReference>
<evidence type="ECO:0000313" key="2">
    <source>
        <dbReference type="Proteomes" id="UP000028089"/>
    </source>
</evidence>
<gene>
    <name evidence="1" type="ORF">SK578_0596</name>
</gene>
<sequence length="52" mass="5810">MTTHCSILIFSTENAQANNLLGYTVKDKKAQLSYPGLLSIMLTQLSDSYRKT</sequence>
<proteinExistence type="predicted"/>
<dbReference type="EMBL" id="JPFY01000012">
    <property type="protein sequence ID" value="KEQ45750.1"/>
    <property type="molecule type" value="Genomic_DNA"/>
</dbReference>
<dbReference type="AlphaFoldDB" id="A0A081QS27"/>